<dbReference type="EMBL" id="REGN01002276">
    <property type="protein sequence ID" value="RNA29108.1"/>
    <property type="molecule type" value="Genomic_DNA"/>
</dbReference>
<organism evidence="1 2">
    <name type="scientific">Brachionus plicatilis</name>
    <name type="common">Marine rotifer</name>
    <name type="synonym">Brachionus muelleri</name>
    <dbReference type="NCBI Taxonomy" id="10195"/>
    <lineage>
        <taxon>Eukaryota</taxon>
        <taxon>Metazoa</taxon>
        <taxon>Spiralia</taxon>
        <taxon>Gnathifera</taxon>
        <taxon>Rotifera</taxon>
        <taxon>Eurotatoria</taxon>
        <taxon>Monogononta</taxon>
        <taxon>Pseudotrocha</taxon>
        <taxon>Ploima</taxon>
        <taxon>Brachionidae</taxon>
        <taxon>Brachionus</taxon>
    </lineage>
</organism>
<accession>A0A3M7S0F6</accession>
<dbReference type="AlphaFoldDB" id="A0A3M7S0F6"/>
<reference evidence="1 2" key="1">
    <citation type="journal article" date="2018" name="Sci. Rep.">
        <title>Genomic signatures of local adaptation to the degree of environmental predictability in rotifers.</title>
        <authorList>
            <person name="Franch-Gras L."/>
            <person name="Hahn C."/>
            <person name="Garcia-Roger E.M."/>
            <person name="Carmona M.J."/>
            <person name="Serra M."/>
            <person name="Gomez A."/>
        </authorList>
    </citation>
    <scope>NUCLEOTIDE SEQUENCE [LARGE SCALE GENOMIC DNA]</scope>
    <source>
        <strain evidence="1">HYR1</strain>
    </source>
</reference>
<gene>
    <name evidence="1" type="ORF">BpHYR1_009481</name>
</gene>
<protein>
    <submittedName>
        <fullName evidence="1">Uncharacterized protein</fullName>
    </submittedName>
</protein>
<evidence type="ECO:0000313" key="1">
    <source>
        <dbReference type="EMBL" id="RNA29108.1"/>
    </source>
</evidence>
<name>A0A3M7S0F6_BRAPC</name>
<comment type="caution">
    <text evidence="1">The sequence shown here is derived from an EMBL/GenBank/DDBJ whole genome shotgun (WGS) entry which is preliminary data.</text>
</comment>
<keyword evidence="2" id="KW-1185">Reference proteome</keyword>
<proteinExistence type="predicted"/>
<evidence type="ECO:0000313" key="2">
    <source>
        <dbReference type="Proteomes" id="UP000276133"/>
    </source>
</evidence>
<sequence>MEITYRQNLGLSGNINKSTQVMALGKADAIINIFHTQFHLKICIKPLSVEDIFRSHSADGRTKETQSISIASLEFARPHINKRRLPLIRDSCSINKQLFKKISCINSFCSIKTDLVLRNLNEYLVTSKGNIQ</sequence>
<dbReference type="Proteomes" id="UP000276133">
    <property type="component" value="Unassembled WGS sequence"/>
</dbReference>